<dbReference type="STRING" id="1423747.FC69_GL000792"/>
<dbReference type="OrthoDB" id="9813965at2"/>
<evidence type="ECO:0000313" key="3">
    <source>
        <dbReference type="Proteomes" id="UP000051264"/>
    </source>
</evidence>
<evidence type="ECO:0000313" key="2">
    <source>
        <dbReference type="EMBL" id="KRL61387.1"/>
    </source>
</evidence>
<gene>
    <name evidence="2" type="ORF">FC69_GL000792</name>
</gene>
<dbReference type="eggNOG" id="COG2608">
    <property type="taxonomic scope" value="Bacteria"/>
</dbReference>
<dbReference type="Gene3D" id="3.30.70.100">
    <property type="match status" value="1"/>
</dbReference>
<dbReference type="AlphaFoldDB" id="A0A0R1S7B7"/>
<evidence type="ECO:0000259" key="1">
    <source>
        <dbReference type="PROSITE" id="PS50846"/>
    </source>
</evidence>
<name>A0A0R1S7B7_9LACO</name>
<reference evidence="2 3" key="1">
    <citation type="journal article" date="2015" name="Genome Announc.">
        <title>Expanding the biotechnology potential of lactobacilli through comparative genomics of 213 strains and associated genera.</title>
        <authorList>
            <person name="Sun Z."/>
            <person name="Harris H.M."/>
            <person name="McCann A."/>
            <person name="Guo C."/>
            <person name="Argimon S."/>
            <person name="Zhang W."/>
            <person name="Yang X."/>
            <person name="Jeffery I.B."/>
            <person name="Cooney J.C."/>
            <person name="Kagawa T.F."/>
            <person name="Liu W."/>
            <person name="Song Y."/>
            <person name="Salvetti E."/>
            <person name="Wrobel A."/>
            <person name="Rasinkangas P."/>
            <person name="Parkhill J."/>
            <person name="Rea M.C."/>
            <person name="O'Sullivan O."/>
            <person name="Ritari J."/>
            <person name="Douillard F.P."/>
            <person name="Paul Ross R."/>
            <person name="Yang R."/>
            <person name="Briner A.E."/>
            <person name="Felis G.E."/>
            <person name="de Vos W.M."/>
            <person name="Barrangou R."/>
            <person name="Klaenhammer T.R."/>
            <person name="Caufield P.W."/>
            <person name="Cui Y."/>
            <person name="Zhang H."/>
            <person name="O'Toole P.W."/>
        </authorList>
    </citation>
    <scope>NUCLEOTIDE SEQUENCE [LARGE SCALE GENOMIC DNA]</scope>
    <source>
        <strain evidence="2 3">DSM 14340</strain>
    </source>
</reference>
<sequence>MEQIVKIDGMKCTGCTQKVQDRFEKLAGVQSVQMDLAQKQATLTVTEPVASTTLAAALQDTKYTIA</sequence>
<feature type="domain" description="HMA" evidence="1">
    <location>
        <begin position="1"/>
        <end position="66"/>
    </location>
</feature>
<protein>
    <recommendedName>
        <fullName evidence="1">HMA domain-containing protein</fullName>
    </recommendedName>
</protein>
<dbReference type="Pfam" id="PF00403">
    <property type="entry name" value="HMA"/>
    <property type="match status" value="1"/>
</dbReference>
<dbReference type="InterPro" id="IPR036163">
    <property type="entry name" value="HMA_dom_sf"/>
</dbReference>
<dbReference type="Proteomes" id="UP000051264">
    <property type="component" value="Unassembled WGS sequence"/>
</dbReference>
<dbReference type="CDD" id="cd00371">
    <property type="entry name" value="HMA"/>
    <property type="match status" value="1"/>
</dbReference>
<dbReference type="EMBL" id="AZEX01000020">
    <property type="protein sequence ID" value="KRL61387.1"/>
    <property type="molecule type" value="Genomic_DNA"/>
</dbReference>
<dbReference type="GO" id="GO:0046872">
    <property type="term" value="F:metal ion binding"/>
    <property type="evidence" value="ECO:0007669"/>
    <property type="project" value="InterPro"/>
</dbReference>
<dbReference type="PATRIC" id="fig|1423747.3.peg.807"/>
<dbReference type="PROSITE" id="PS50846">
    <property type="entry name" value="HMA_2"/>
    <property type="match status" value="1"/>
</dbReference>
<proteinExistence type="predicted"/>
<organism evidence="2 3">
    <name type="scientific">Latilactobacillus fuchuensis DSM 14340 = JCM 11249</name>
    <dbReference type="NCBI Taxonomy" id="1423747"/>
    <lineage>
        <taxon>Bacteria</taxon>
        <taxon>Bacillati</taxon>
        <taxon>Bacillota</taxon>
        <taxon>Bacilli</taxon>
        <taxon>Lactobacillales</taxon>
        <taxon>Lactobacillaceae</taxon>
        <taxon>Latilactobacillus</taxon>
    </lineage>
</organism>
<dbReference type="InterPro" id="IPR006121">
    <property type="entry name" value="HMA_dom"/>
</dbReference>
<comment type="caution">
    <text evidence="2">The sequence shown here is derived from an EMBL/GenBank/DDBJ whole genome shotgun (WGS) entry which is preliminary data.</text>
</comment>
<dbReference type="SUPFAM" id="SSF55008">
    <property type="entry name" value="HMA, heavy metal-associated domain"/>
    <property type="match status" value="1"/>
</dbReference>
<accession>A0A0R1S7B7</accession>